<dbReference type="PANTHER" id="PTHR13393">
    <property type="entry name" value="SAM-DEPENDENT METHYLTRANSFERASE"/>
    <property type="match status" value="1"/>
</dbReference>
<dbReference type="InterPro" id="IPR010286">
    <property type="entry name" value="METTL16/RlmF"/>
</dbReference>
<evidence type="ECO:0000313" key="8">
    <source>
        <dbReference type="Proteomes" id="UP000299102"/>
    </source>
</evidence>
<evidence type="ECO:0000313" key="7">
    <source>
        <dbReference type="EMBL" id="GBP60034.1"/>
    </source>
</evidence>
<evidence type="ECO:0000256" key="3">
    <source>
        <dbReference type="ARBA" id="ARBA00022603"/>
    </source>
</evidence>
<accession>A0A4C1XC68</accession>
<reference evidence="7 8" key="1">
    <citation type="journal article" date="2019" name="Commun. Biol.">
        <title>The bagworm genome reveals a unique fibroin gene that provides high tensile strength.</title>
        <authorList>
            <person name="Kono N."/>
            <person name="Nakamura H."/>
            <person name="Ohtoshi R."/>
            <person name="Tomita M."/>
            <person name="Numata K."/>
            <person name="Arakawa K."/>
        </authorList>
    </citation>
    <scope>NUCLEOTIDE SEQUENCE [LARGE SCALE GENOMIC DNA]</scope>
</reference>
<feature type="binding site" evidence="6">
    <location>
        <position position="130"/>
    </location>
    <ligand>
        <name>S-adenosyl-L-methionine</name>
        <dbReference type="ChEBI" id="CHEBI:59789"/>
    </ligand>
</feature>
<dbReference type="GO" id="GO:0070475">
    <property type="term" value="P:rRNA base methylation"/>
    <property type="evidence" value="ECO:0007669"/>
    <property type="project" value="TreeGrafter"/>
</dbReference>
<dbReference type="GO" id="GO:0005634">
    <property type="term" value="C:nucleus"/>
    <property type="evidence" value="ECO:0007669"/>
    <property type="project" value="TreeGrafter"/>
</dbReference>
<dbReference type="PANTHER" id="PTHR13393:SF0">
    <property type="entry name" value="RNA N6-ADENOSINE-METHYLTRANSFERASE METTL16"/>
    <property type="match status" value="1"/>
</dbReference>
<proteinExistence type="inferred from homology"/>
<dbReference type="PIRSF" id="PIRSF037350">
    <property type="entry name" value="Mtase_ZK1128_prd"/>
    <property type="match status" value="1"/>
</dbReference>
<dbReference type="AlphaFoldDB" id="A0A4C1XC68"/>
<protein>
    <recommendedName>
        <fullName evidence="2">U6 snRNA m(6)A methyltransferase</fullName>
        <ecNumber evidence="2">2.1.1.346</ecNumber>
    </recommendedName>
</protein>
<evidence type="ECO:0000256" key="1">
    <source>
        <dbReference type="ARBA" id="ARBA00005878"/>
    </source>
</evidence>
<dbReference type="Gene3D" id="3.40.50.150">
    <property type="entry name" value="Vaccinia Virus protein VP39"/>
    <property type="match status" value="1"/>
</dbReference>
<evidence type="ECO:0000256" key="2">
    <source>
        <dbReference type="ARBA" id="ARBA00012166"/>
    </source>
</evidence>
<evidence type="ECO:0000256" key="5">
    <source>
        <dbReference type="ARBA" id="ARBA00022691"/>
    </source>
</evidence>
<feature type="binding site" evidence="6">
    <location>
        <position position="181"/>
    </location>
    <ligand>
        <name>S-adenosyl-L-methionine</name>
        <dbReference type="ChEBI" id="CHEBI:59789"/>
    </ligand>
</feature>
<organism evidence="7 8">
    <name type="scientific">Eumeta variegata</name>
    <name type="common">Bagworm moth</name>
    <name type="synonym">Eumeta japonica</name>
    <dbReference type="NCBI Taxonomy" id="151549"/>
    <lineage>
        <taxon>Eukaryota</taxon>
        <taxon>Metazoa</taxon>
        <taxon>Ecdysozoa</taxon>
        <taxon>Arthropoda</taxon>
        <taxon>Hexapoda</taxon>
        <taxon>Insecta</taxon>
        <taxon>Pterygota</taxon>
        <taxon>Neoptera</taxon>
        <taxon>Endopterygota</taxon>
        <taxon>Lepidoptera</taxon>
        <taxon>Glossata</taxon>
        <taxon>Ditrysia</taxon>
        <taxon>Tineoidea</taxon>
        <taxon>Psychidae</taxon>
        <taxon>Oiketicinae</taxon>
        <taxon>Eumeta</taxon>
    </lineage>
</organism>
<keyword evidence="4" id="KW-0808">Transferase</keyword>
<keyword evidence="3" id="KW-0489">Methyltransferase</keyword>
<keyword evidence="8" id="KW-1185">Reference proteome</keyword>
<dbReference type="GO" id="GO:0120048">
    <property type="term" value="F:U6 snRNA (adenine-(43)-N(6))-methyltransferase activity"/>
    <property type="evidence" value="ECO:0007669"/>
    <property type="project" value="UniProtKB-EC"/>
</dbReference>
<dbReference type="EMBL" id="BGZK01000777">
    <property type="protein sequence ID" value="GBP60034.1"/>
    <property type="molecule type" value="Genomic_DNA"/>
</dbReference>
<name>A0A4C1XC68_EUMVA</name>
<dbReference type="STRING" id="151549.A0A4C1XC68"/>
<dbReference type="Pfam" id="PF05971">
    <property type="entry name" value="Methyltransf_10"/>
    <property type="match status" value="1"/>
</dbReference>
<comment type="similarity">
    <text evidence="1">Belongs to the methyltransferase superfamily. METTL16/RlmF family.</text>
</comment>
<comment type="caution">
    <text evidence="7">The sequence shown here is derived from an EMBL/GenBank/DDBJ whole genome shotgun (WGS) entry which is preliminary data.</text>
</comment>
<dbReference type="InterPro" id="IPR017182">
    <property type="entry name" value="METTL16/PsiM"/>
</dbReference>
<sequence length="238" mass="27149">MDVALKTVSNKAGERGAIVGGCTFVGRWLISWMTWELSGKVSINFKDPSSLRILTKCLLHHDFNLTVEIPEDRLVPTLPLRLNYIIWIEDLMLSIDKRDNIIGLDIGTGVCAIYPLLGVIKNKWKMIGTETDQRNFDLAQRNVTQNNLQHLITISKNPTDTLVEYLFTENSDLMFDFCMCNPPFYSNIEELCESRSVARPEPKNCFTGSLQELITEGGELKFIRKLIAESKTFKDKIR</sequence>
<evidence type="ECO:0000256" key="4">
    <source>
        <dbReference type="ARBA" id="ARBA00022679"/>
    </source>
</evidence>
<dbReference type="InterPro" id="IPR029063">
    <property type="entry name" value="SAM-dependent_MTases_sf"/>
</dbReference>
<feature type="binding site" evidence="6">
    <location>
        <position position="81"/>
    </location>
    <ligand>
        <name>S-adenosyl-L-methionine</name>
        <dbReference type="ChEBI" id="CHEBI:59789"/>
    </ligand>
</feature>
<gene>
    <name evidence="7" type="primary">METTL16</name>
    <name evidence="7" type="ORF">EVAR_44243_1</name>
</gene>
<dbReference type="OrthoDB" id="514248at2759"/>
<dbReference type="SUPFAM" id="SSF53335">
    <property type="entry name" value="S-adenosyl-L-methionine-dependent methyltransferases"/>
    <property type="match status" value="1"/>
</dbReference>
<dbReference type="EC" id="2.1.1.346" evidence="2"/>
<keyword evidence="5 6" id="KW-0949">S-adenosyl-L-methionine</keyword>
<evidence type="ECO:0000256" key="6">
    <source>
        <dbReference type="PIRSR" id="PIRSR037350-1"/>
    </source>
</evidence>
<dbReference type="Proteomes" id="UP000299102">
    <property type="component" value="Unassembled WGS sequence"/>
</dbReference>
<feature type="binding site" evidence="6">
    <location>
        <position position="107"/>
    </location>
    <ligand>
        <name>S-adenosyl-L-methionine</name>
        <dbReference type="ChEBI" id="CHEBI:59789"/>
    </ligand>
</feature>